<feature type="signal peptide" evidence="3">
    <location>
        <begin position="1"/>
        <end position="25"/>
    </location>
</feature>
<organism evidence="5 6">
    <name type="scientific">Dreissena polymorpha</name>
    <name type="common">Zebra mussel</name>
    <name type="synonym">Mytilus polymorpha</name>
    <dbReference type="NCBI Taxonomy" id="45954"/>
    <lineage>
        <taxon>Eukaryota</taxon>
        <taxon>Metazoa</taxon>
        <taxon>Spiralia</taxon>
        <taxon>Lophotrochozoa</taxon>
        <taxon>Mollusca</taxon>
        <taxon>Bivalvia</taxon>
        <taxon>Autobranchia</taxon>
        <taxon>Heteroconchia</taxon>
        <taxon>Euheterodonta</taxon>
        <taxon>Imparidentia</taxon>
        <taxon>Neoheterodontei</taxon>
        <taxon>Myida</taxon>
        <taxon>Dreissenoidea</taxon>
        <taxon>Dreissenidae</taxon>
        <taxon>Dreissena</taxon>
    </lineage>
</organism>
<dbReference type="Gene3D" id="2.40.10.10">
    <property type="entry name" value="Trypsin-like serine proteases"/>
    <property type="match status" value="2"/>
</dbReference>
<accession>A0A9D4GW69</accession>
<dbReference type="SMART" id="SM00020">
    <property type="entry name" value="Tryp_SPc"/>
    <property type="match status" value="1"/>
</dbReference>
<reference evidence="5" key="1">
    <citation type="journal article" date="2019" name="bioRxiv">
        <title>The Genome of the Zebra Mussel, Dreissena polymorpha: A Resource for Invasive Species Research.</title>
        <authorList>
            <person name="McCartney M.A."/>
            <person name="Auch B."/>
            <person name="Kono T."/>
            <person name="Mallez S."/>
            <person name="Zhang Y."/>
            <person name="Obille A."/>
            <person name="Becker A."/>
            <person name="Abrahante J.E."/>
            <person name="Garbe J."/>
            <person name="Badalamenti J.P."/>
            <person name="Herman A."/>
            <person name="Mangelson H."/>
            <person name="Liachko I."/>
            <person name="Sullivan S."/>
            <person name="Sone E.D."/>
            <person name="Koren S."/>
            <person name="Silverstein K.A.T."/>
            <person name="Beckman K.B."/>
            <person name="Gohl D.M."/>
        </authorList>
    </citation>
    <scope>NUCLEOTIDE SEQUENCE</scope>
    <source>
        <strain evidence="5">Duluth1</strain>
        <tissue evidence="5">Whole animal</tissue>
    </source>
</reference>
<dbReference type="InterPro" id="IPR018114">
    <property type="entry name" value="TRYPSIN_HIS"/>
</dbReference>
<dbReference type="CDD" id="cd00190">
    <property type="entry name" value="Tryp_SPc"/>
    <property type="match status" value="1"/>
</dbReference>
<comment type="caution">
    <text evidence="5">The sequence shown here is derived from an EMBL/GenBank/DDBJ whole genome shotgun (WGS) entry which is preliminary data.</text>
</comment>
<evidence type="ECO:0000259" key="4">
    <source>
        <dbReference type="PROSITE" id="PS50240"/>
    </source>
</evidence>
<dbReference type="Proteomes" id="UP000828390">
    <property type="component" value="Unassembled WGS sequence"/>
</dbReference>
<reference evidence="5" key="2">
    <citation type="submission" date="2020-11" db="EMBL/GenBank/DDBJ databases">
        <authorList>
            <person name="McCartney M.A."/>
            <person name="Auch B."/>
            <person name="Kono T."/>
            <person name="Mallez S."/>
            <person name="Becker A."/>
            <person name="Gohl D.M."/>
            <person name="Silverstein K.A.T."/>
            <person name="Koren S."/>
            <person name="Bechman K.B."/>
            <person name="Herman A."/>
            <person name="Abrahante J.E."/>
            <person name="Garbe J."/>
        </authorList>
    </citation>
    <scope>NUCLEOTIDE SEQUENCE</scope>
    <source>
        <strain evidence="5">Duluth1</strain>
        <tissue evidence="5">Whole animal</tissue>
    </source>
</reference>
<dbReference type="FunFam" id="2.40.10.10:FF:000005">
    <property type="entry name" value="Serine protease 37"/>
    <property type="match status" value="1"/>
</dbReference>
<evidence type="ECO:0000256" key="1">
    <source>
        <dbReference type="ARBA" id="ARBA00023157"/>
    </source>
</evidence>
<dbReference type="GO" id="GO:0004252">
    <property type="term" value="F:serine-type endopeptidase activity"/>
    <property type="evidence" value="ECO:0007669"/>
    <property type="project" value="InterPro"/>
</dbReference>
<dbReference type="AlphaFoldDB" id="A0A9D4GW69"/>
<dbReference type="InterPro" id="IPR001314">
    <property type="entry name" value="Peptidase_S1A"/>
</dbReference>
<dbReference type="PANTHER" id="PTHR24253">
    <property type="entry name" value="TRANSMEMBRANE PROTEASE SERINE"/>
    <property type="match status" value="1"/>
</dbReference>
<dbReference type="PROSITE" id="PS50240">
    <property type="entry name" value="TRYPSIN_DOM"/>
    <property type="match status" value="1"/>
</dbReference>
<dbReference type="SUPFAM" id="SSF50494">
    <property type="entry name" value="Trypsin-like serine proteases"/>
    <property type="match status" value="1"/>
</dbReference>
<dbReference type="InterPro" id="IPR033116">
    <property type="entry name" value="TRYPSIN_SER"/>
</dbReference>
<evidence type="ECO:0000256" key="2">
    <source>
        <dbReference type="RuleBase" id="RU363034"/>
    </source>
</evidence>
<dbReference type="PANTHER" id="PTHR24253:SF185">
    <property type="entry name" value="PEPTIDASE S1 DOMAIN-CONTAINING PROTEIN"/>
    <property type="match status" value="1"/>
</dbReference>
<keyword evidence="1" id="KW-1015">Disulfide bond</keyword>
<dbReference type="EMBL" id="JAIWYP010000005">
    <property type="protein sequence ID" value="KAH3824155.1"/>
    <property type="molecule type" value="Genomic_DNA"/>
</dbReference>
<name>A0A9D4GW69_DREPO</name>
<dbReference type="InterPro" id="IPR043504">
    <property type="entry name" value="Peptidase_S1_PA_chymotrypsin"/>
</dbReference>
<feature type="domain" description="Peptidase S1" evidence="4">
    <location>
        <begin position="65"/>
        <end position="296"/>
    </location>
</feature>
<sequence>MRTWVPYINGLHVVLIFLELRWCYTLDNKVFDGVRKSRGPSASTLGKTCNVLMGCKQENDDSKRVVGGSALLQGEWPWLVSMHFMYWENFTIHFCGATLIHPQWLLTAAHCFMRDRSGKGRQSDKNNWHVMLGEHAQGEEEGMEQMFTLDKIVTHPEFLHDQKKSILYDIALVKLSRPALMSEYVNTILEGGVGAEVPHHASLQIVSYAVCADRYDLLPEEDRFENFVFDDSVICALAEDRGSCHGDSGGPLACFHDGHWTQVGVVSTGFRCTHPLYPGIYTRVNRFFDWIETVIESN</sequence>
<evidence type="ECO:0000313" key="6">
    <source>
        <dbReference type="Proteomes" id="UP000828390"/>
    </source>
</evidence>
<dbReference type="Pfam" id="PF00089">
    <property type="entry name" value="Trypsin"/>
    <property type="match status" value="1"/>
</dbReference>
<keyword evidence="2" id="KW-0645">Protease</keyword>
<proteinExistence type="predicted"/>
<protein>
    <recommendedName>
        <fullName evidence="4">Peptidase S1 domain-containing protein</fullName>
    </recommendedName>
</protein>
<keyword evidence="2" id="KW-0720">Serine protease</keyword>
<dbReference type="GO" id="GO:0006508">
    <property type="term" value="P:proteolysis"/>
    <property type="evidence" value="ECO:0007669"/>
    <property type="project" value="UniProtKB-KW"/>
</dbReference>
<keyword evidence="2" id="KW-0378">Hydrolase</keyword>
<feature type="chain" id="PRO_5038985905" description="Peptidase S1 domain-containing protein" evidence="3">
    <location>
        <begin position="26"/>
        <end position="298"/>
    </location>
</feature>
<dbReference type="InterPro" id="IPR009003">
    <property type="entry name" value="Peptidase_S1_PA"/>
</dbReference>
<dbReference type="PRINTS" id="PR00722">
    <property type="entry name" value="CHYMOTRYPSIN"/>
</dbReference>
<keyword evidence="3" id="KW-0732">Signal</keyword>
<keyword evidence="6" id="KW-1185">Reference proteome</keyword>
<gene>
    <name evidence="5" type="ORF">DPMN_125984</name>
</gene>
<dbReference type="PROSITE" id="PS00134">
    <property type="entry name" value="TRYPSIN_HIS"/>
    <property type="match status" value="1"/>
</dbReference>
<evidence type="ECO:0000313" key="5">
    <source>
        <dbReference type="EMBL" id="KAH3824155.1"/>
    </source>
</evidence>
<evidence type="ECO:0000256" key="3">
    <source>
        <dbReference type="SAM" id="SignalP"/>
    </source>
</evidence>
<dbReference type="PROSITE" id="PS00135">
    <property type="entry name" value="TRYPSIN_SER"/>
    <property type="match status" value="1"/>
</dbReference>
<dbReference type="InterPro" id="IPR001254">
    <property type="entry name" value="Trypsin_dom"/>
</dbReference>